<evidence type="ECO:0000256" key="20">
    <source>
        <dbReference type="NCBIfam" id="TIGR02082"/>
    </source>
</evidence>
<dbReference type="Pfam" id="PF02965">
    <property type="entry name" value="Met_synt_B12"/>
    <property type="match status" value="1"/>
</dbReference>
<evidence type="ECO:0000256" key="2">
    <source>
        <dbReference type="ARBA" id="ARBA00001947"/>
    </source>
</evidence>
<dbReference type="InterPro" id="IPR000489">
    <property type="entry name" value="Pterin-binding_dom"/>
</dbReference>
<dbReference type="GO" id="GO:0050667">
    <property type="term" value="P:homocysteine metabolic process"/>
    <property type="evidence" value="ECO:0007669"/>
    <property type="project" value="TreeGrafter"/>
</dbReference>
<evidence type="ECO:0000256" key="3">
    <source>
        <dbReference type="ARBA" id="ARBA00001956"/>
    </source>
</evidence>
<dbReference type="PIRSF" id="PIRSF000381">
    <property type="entry name" value="MetH"/>
    <property type="match status" value="1"/>
</dbReference>
<accession>F5YN83</accession>
<feature type="compositionally biased region" description="Low complexity" evidence="25">
    <location>
        <begin position="1060"/>
        <end position="1069"/>
    </location>
</feature>
<keyword evidence="10 21" id="KW-0846">Cobalamin</keyword>
<feature type="domain" description="AdoMet activation" evidence="28">
    <location>
        <begin position="902"/>
        <end position="1243"/>
    </location>
</feature>
<evidence type="ECO:0000256" key="1">
    <source>
        <dbReference type="ARBA" id="ARBA00001700"/>
    </source>
</evidence>
<feature type="binding site" evidence="23">
    <location>
        <begin position="1211"/>
        <end position="1212"/>
    </location>
    <ligand>
        <name>S-adenosyl-L-methionine</name>
        <dbReference type="ChEBI" id="CHEBI:59789"/>
    </ligand>
</feature>
<dbReference type="Proteomes" id="UP000009223">
    <property type="component" value="Chromosome"/>
</dbReference>
<evidence type="ECO:0000313" key="31">
    <source>
        <dbReference type="EMBL" id="AEF83900.1"/>
    </source>
</evidence>
<comment type="similarity">
    <text evidence="5">Belongs to the vitamin-B12 dependent methionine synthase family.</text>
</comment>
<evidence type="ECO:0000256" key="16">
    <source>
        <dbReference type="ARBA" id="ARBA00023167"/>
    </source>
</evidence>
<dbReference type="Pfam" id="PF02574">
    <property type="entry name" value="S-methyl_trans"/>
    <property type="match status" value="1"/>
</dbReference>
<reference evidence="31 32" key="2">
    <citation type="journal article" date="2011" name="ISME J.">
        <title>RNA-seq reveals cooperative metabolic interactions between two termite-gut spirochete species in co-culture.</title>
        <authorList>
            <person name="Rosenthal A.Z."/>
            <person name="Matson E.G."/>
            <person name="Eldar A."/>
            <person name="Leadbetter J.R."/>
        </authorList>
    </citation>
    <scope>NUCLEOTIDE SEQUENCE [LARGE SCALE GENOMIC DNA]</scope>
    <source>
        <strain evidence="32">ATCC BAA-887 / DSM 12427 / ZAS-2</strain>
    </source>
</reference>
<proteinExistence type="inferred from homology"/>
<dbReference type="OrthoDB" id="9803687at2"/>
<feature type="region of interest" description="Disordered" evidence="25">
    <location>
        <begin position="1049"/>
        <end position="1071"/>
    </location>
</feature>
<dbReference type="FunFam" id="3.20.20.20:FF:000002">
    <property type="entry name" value="Methionine synthase"/>
    <property type="match status" value="1"/>
</dbReference>
<evidence type="ECO:0000259" key="26">
    <source>
        <dbReference type="PROSITE" id="PS50970"/>
    </source>
</evidence>
<keyword evidence="8 21" id="KW-0489">Methyltransferase</keyword>
<dbReference type="Pfam" id="PF00809">
    <property type="entry name" value="Pterin_bind"/>
    <property type="match status" value="1"/>
</dbReference>
<dbReference type="InterPro" id="IPR006158">
    <property type="entry name" value="Cobalamin-bd"/>
</dbReference>
<dbReference type="eggNOG" id="COG0646">
    <property type="taxonomic scope" value="Bacteria"/>
</dbReference>
<dbReference type="InterPro" id="IPR003759">
    <property type="entry name" value="Cbl-bd_cap"/>
</dbReference>
<feature type="binding site" evidence="22 24">
    <location>
        <position position="308"/>
    </location>
    <ligand>
        <name>Zn(2+)</name>
        <dbReference type="ChEBI" id="CHEBI:29105"/>
    </ligand>
</feature>
<dbReference type="EMBL" id="CP001843">
    <property type="protein sequence ID" value="AEF83900.1"/>
    <property type="molecule type" value="Genomic_DNA"/>
</dbReference>
<feature type="binding site" evidence="23">
    <location>
        <position position="809"/>
    </location>
    <ligand>
        <name>methylcob(III)alamin</name>
        <dbReference type="ChEBI" id="CHEBI:28115"/>
    </ligand>
</feature>
<protein>
    <recommendedName>
        <fullName evidence="7 20">Methionine synthase</fullName>
        <ecNumber evidence="6 20">2.1.1.13</ecNumber>
    </recommendedName>
    <alternativeName>
        <fullName evidence="19 21">5-methyltetrahydrofolate--homocysteine methyltransferase</fullName>
    </alternativeName>
</protein>
<dbReference type="Gene3D" id="3.20.20.330">
    <property type="entry name" value="Homocysteine-binding-like domain"/>
    <property type="match status" value="1"/>
</dbReference>
<feature type="binding site" evidence="23">
    <location>
        <begin position="761"/>
        <end position="765"/>
    </location>
    <ligand>
        <name>methylcob(III)alamin</name>
        <dbReference type="ChEBI" id="CHEBI:28115"/>
    </ligand>
</feature>
<dbReference type="NCBIfam" id="TIGR02082">
    <property type="entry name" value="metH"/>
    <property type="match status" value="1"/>
</dbReference>
<dbReference type="GO" id="GO:0032259">
    <property type="term" value="P:methylation"/>
    <property type="evidence" value="ECO:0007669"/>
    <property type="project" value="UniProtKB-KW"/>
</dbReference>
<keyword evidence="15 21" id="KW-0862">Zinc</keyword>
<keyword evidence="17 21" id="KW-0170">Cobalt</keyword>
<keyword evidence="32" id="KW-1185">Reference proteome</keyword>
<dbReference type="InterPro" id="IPR011822">
    <property type="entry name" value="MetH"/>
</dbReference>
<dbReference type="InterPro" id="IPR036589">
    <property type="entry name" value="HCY_dom_sf"/>
</dbReference>
<evidence type="ECO:0000256" key="9">
    <source>
        <dbReference type="ARBA" id="ARBA00022605"/>
    </source>
</evidence>
<dbReference type="GO" id="GO:0005829">
    <property type="term" value="C:cytosol"/>
    <property type="evidence" value="ECO:0007669"/>
    <property type="project" value="TreeGrafter"/>
</dbReference>
<dbReference type="Gene3D" id="1.10.288.10">
    <property type="entry name" value="Cobalamin-dependent Methionine Synthase, domain 2"/>
    <property type="match status" value="2"/>
</dbReference>
<keyword evidence="12 21" id="KW-0949">S-adenosyl-L-methionine</keyword>
<evidence type="ECO:0000256" key="11">
    <source>
        <dbReference type="ARBA" id="ARBA00022679"/>
    </source>
</evidence>
<dbReference type="SUPFAM" id="SSF47644">
    <property type="entry name" value="Methionine synthase domain"/>
    <property type="match status" value="1"/>
</dbReference>
<feature type="binding site" evidence="23">
    <location>
        <position position="694"/>
    </location>
    <ligand>
        <name>methylcob(III)alamin</name>
        <dbReference type="ChEBI" id="CHEBI:28115"/>
    </ligand>
</feature>
<gene>
    <name evidence="31" type="primary">metH</name>
    <name evidence="31" type="ordered locus">TREPR_0120</name>
</gene>
<dbReference type="InterPro" id="IPR037010">
    <property type="entry name" value="VitB12-dep_Met_synth_activ_sf"/>
</dbReference>
<feature type="binding site" evidence="23">
    <location>
        <position position="813"/>
    </location>
    <ligand>
        <name>methylcob(III)alamin</name>
        <dbReference type="ChEBI" id="CHEBI:28115"/>
    </ligand>
</feature>
<dbReference type="SUPFAM" id="SSF51717">
    <property type="entry name" value="Dihydropteroate synthetase-like"/>
    <property type="match status" value="1"/>
</dbReference>
<feature type="binding site" evidence="23">
    <location>
        <position position="865"/>
    </location>
    <ligand>
        <name>methylcob(III)alamin</name>
        <dbReference type="ChEBI" id="CHEBI:28115"/>
    </ligand>
</feature>
<dbReference type="PANTHER" id="PTHR45833">
    <property type="entry name" value="METHIONINE SYNTHASE"/>
    <property type="match status" value="1"/>
</dbReference>
<feature type="domain" description="B12-binding N-terminal" evidence="30">
    <location>
        <begin position="650"/>
        <end position="744"/>
    </location>
</feature>
<dbReference type="Gene3D" id="3.10.196.10">
    <property type="entry name" value="Vitamin B12-dependent methionine synthase, activation domain"/>
    <property type="match status" value="2"/>
</dbReference>
<dbReference type="FunFam" id="1.10.1240.10:FF:000001">
    <property type="entry name" value="Methionine synthase"/>
    <property type="match status" value="1"/>
</dbReference>
<evidence type="ECO:0000256" key="25">
    <source>
        <dbReference type="SAM" id="MobiDB-lite"/>
    </source>
</evidence>
<dbReference type="InterPro" id="IPR011005">
    <property type="entry name" value="Dihydropteroate_synth-like_sf"/>
</dbReference>
<sequence length="1243" mass="134229">MTIREQLTDIASRRILVLDGAMGTMIQRYKLTETEFRGGKFEDHPTSILGCNDVLCLTKPDIISSIHEAYLKAGADIIETCSFNATAVSLADYGLDHLAWEISRASAEIARKQADKFSTPGVPRFVAGILGGAAKSASISPDMNDPGKRSVTWDELEAAYYDNARGLLDGGVDILMVETIYDTLNAKAAIFAISRLFEERNIDVPLMISATVADVSGRILAGQTLEAFCVSVLHAKPWSMGLNCSFGAGSLKKHVQELAALVPCFVSAHPNAGLPNRFGEYDETPETMAAVVEEYLKEGLVNIIGGCCGSTPDHIAAIAAKAKNYGPRPLPVQAPRKGTVFAGLEPLRVSRDGGLTKIGERTNVAGCRKFLKLIKDENYGEALGLVREMIEQGASLINVGMDDPFLDAKACMTRFLNLALADPDIARLPIVVDSSRWEVIETGLKLLQGKGLVNSLSLKEGDGELLRKARLARRYGAAVVVMLFDEQGQAAGYERKIEIAKRSYDLLTGDGFPPEDIVFDPNILSVATGIPEHDRYALDFIHACEWITANCPGAQISGGVTNLSFSFRGNDTVREAMHAVFLKHGIKAGLSMAIVNPGALVPYENLESGLRDAVESLLLCKSPDAVDRLLSIAVALKDAGEGQGAGTAAKSASWRSLDVEERVVHAMVKGIDDYIEGDVLELRPRYARPLELVEGPLMRGMGEVSRLFGEGKMFLPQVIRSARVMKKAVAVLEPFMERERLASGNTDTAGNEKILLATVKGDVHDIGKNIVGVVLGCNGYTVLDLGIMVPAEDILAAAEKEGAKIIGLSGLITPSLEEMVRTAREMEKRGMKIPLIIGGATTSLAHTALRIAPEYSGPVVYVSDAGQSAGTVRALLAETDRPRFLKDLEQRYREAAEQHERIVAKTELLSLEGARKNRGSQAVSGQAPKSRGLQDLNGYALERVIPFIDWEGFLRIWELDREQHSPEKDVAKEKLLEDARKILDQVRTEKLLQLRGVAGIFPACADGDDVLVYGSGPEPVRFAFLRNQEKKRAGGANLCLADFLPSGHSGGGNPGASPRDGNPGVSSGDGNPGVSGGGWLGLFALSAGFGLEEAAAAFRSRNDDYGALLLGTLADSLAEAFAEEVHLRIRREWWGYGEGETLSVEDVFKGKYSGIRPAFGYPPCPDHQDKRIAFDLLEAQKRCGLTLTESAMIIPAASVCGMVFSNPEARYFSAAPVGDDQLQDWAKRKGIKAEEARRRLGRI</sequence>
<feature type="binding site" description="axial binding residue" evidence="22">
    <location>
        <position position="764"/>
    </location>
    <ligand>
        <name>methylcob(III)alamin</name>
        <dbReference type="ChEBI" id="CHEBI:28115"/>
    </ligand>
    <ligandPart>
        <name>Co</name>
        <dbReference type="ChEBI" id="CHEBI:27638"/>
    </ligandPart>
</feature>
<dbReference type="PROSITE" id="PS51337">
    <property type="entry name" value="B12_BINDING_NTER"/>
    <property type="match status" value="1"/>
</dbReference>
<dbReference type="PROSITE" id="PS50970">
    <property type="entry name" value="HCY"/>
    <property type="match status" value="1"/>
</dbReference>
<evidence type="ECO:0000256" key="18">
    <source>
        <dbReference type="ARBA" id="ARBA00025552"/>
    </source>
</evidence>
<name>F5YN83_TREPZ</name>
<dbReference type="STRING" id="545694.TREPR_0120"/>
<dbReference type="AlphaFoldDB" id="F5YN83"/>
<dbReference type="Gene3D" id="3.40.50.280">
    <property type="entry name" value="Cobalamin-binding domain"/>
    <property type="match status" value="1"/>
</dbReference>
<feature type="domain" description="Hcy-binding" evidence="26">
    <location>
        <begin position="4"/>
        <end position="322"/>
    </location>
</feature>
<dbReference type="EC" id="2.1.1.13" evidence="6 20"/>
<dbReference type="Gene3D" id="3.20.20.20">
    <property type="entry name" value="Dihydropteroate synthase-like"/>
    <property type="match status" value="1"/>
</dbReference>
<evidence type="ECO:0000256" key="24">
    <source>
        <dbReference type="PROSITE-ProRule" id="PRU00333"/>
    </source>
</evidence>
<evidence type="ECO:0000313" key="32">
    <source>
        <dbReference type="Proteomes" id="UP000009223"/>
    </source>
</evidence>
<comment type="domain">
    <text evidence="21">Modular enzyme with four functionally distinct domains. The isolated Hcy-binding domain catalyzes methyl transfer from free methylcobalamin to homocysteine. The Hcy-binding domain in association with the pterin-binding domain catalyzes the methylation of cob(I)alamin by methyltetrahydrofolate and the methylation of homocysteine. The B12-binding domain binds the cofactor. The AdoMet activation domain binds S-adenosyl-L-methionine. Under aerobic conditions cob(I)alamin can be converted to inactive cob(II)alamin. Reductive methylation by S-adenosyl-L-methionine and flavodoxin regenerates methylcobalamin.</text>
</comment>
<dbReference type="UniPathway" id="UPA00051">
    <property type="reaction ID" value="UER00081"/>
</dbReference>
<evidence type="ECO:0000256" key="5">
    <source>
        <dbReference type="ARBA" id="ARBA00010398"/>
    </source>
</evidence>
<dbReference type="GO" id="GO:0046653">
    <property type="term" value="P:tetrahydrofolate metabolic process"/>
    <property type="evidence" value="ECO:0007669"/>
    <property type="project" value="TreeGrafter"/>
</dbReference>
<feature type="binding site" evidence="23">
    <location>
        <position position="1156"/>
    </location>
    <ligand>
        <name>S-adenosyl-L-methionine</name>
        <dbReference type="ChEBI" id="CHEBI:59789"/>
    </ligand>
</feature>
<dbReference type="SUPFAM" id="SSF56507">
    <property type="entry name" value="Methionine synthase activation domain-like"/>
    <property type="match status" value="1"/>
</dbReference>
<evidence type="ECO:0000256" key="4">
    <source>
        <dbReference type="ARBA" id="ARBA00005178"/>
    </source>
</evidence>
<dbReference type="GO" id="GO:0031419">
    <property type="term" value="F:cobalamin binding"/>
    <property type="evidence" value="ECO:0007669"/>
    <property type="project" value="UniProtKB-UniRule"/>
</dbReference>
<dbReference type="SUPFAM" id="SSF52242">
    <property type="entry name" value="Cobalamin (vitamin B12)-binding domain"/>
    <property type="match status" value="1"/>
</dbReference>
<dbReference type="GO" id="GO:0008705">
    <property type="term" value="F:methionine synthase activity"/>
    <property type="evidence" value="ECO:0007669"/>
    <property type="project" value="UniProtKB-UniRule"/>
</dbReference>
<evidence type="ECO:0000259" key="27">
    <source>
        <dbReference type="PROSITE" id="PS50972"/>
    </source>
</evidence>
<dbReference type="InterPro" id="IPR003726">
    <property type="entry name" value="HCY_dom"/>
</dbReference>
<dbReference type="RefSeq" id="WP_015706351.1">
    <property type="nucleotide sequence ID" value="NC_015578.1"/>
</dbReference>
<dbReference type="SMART" id="SM01018">
    <property type="entry name" value="B12-binding_2"/>
    <property type="match status" value="1"/>
</dbReference>
<evidence type="ECO:0000259" key="30">
    <source>
        <dbReference type="PROSITE" id="PS51337"/>
    </source>
</evidence>
<evidence type="ECO:0000256" key="6">
    <source>
        <dbReference type="ARBA" id="ARBA00012032"/>
    </source>
</evidence>
<comment type="pathway">
    <text evidence="4 21">Amino-acid biosynthesis; L-methionine biosynthesis via de novo pathway; L-methionine from L-homocysteine (MetH route): step 1/1.</text>
</comment>
<keyword evidence="9 21" id="KW-0028">Amino-acid biosynthesis</keyword>
<dbReference type="InterPro" id="IPR033706">
    <property type="entry name" value="Met_synthase_B12-bd"/>
</dbReference>
<reference evidence="32" key="1">
    <citation type="submission" date="2009-12" db="EMBL/GenBank/DDBJ databases">
        <title>Complete sequence of Treponema primitia strain ZAS-2.</title>
        <authorList>
            <person name="Tetu S.G."/>
            <person name="Matson E."/>
            <person name="Ren Q."/>
            <person name="Seshadri R."/>
            <person name="Elbourne L."/>
            <person name="Hassan K.A."/>
            <person name="Durkin A."/>
            <person name="Radune D."/>
            <person name="Mohamoud Y."/>
            <person name="Shay R."/>
            <person name="Jin S."/>
            <person name="Zhang X."/>
            <person name="Lucey K."/>
            <person name="Ballor N.R."/>
            <person name="Ottesen E."/>
            <person name="Rosenthal R."/>
            <person name="Allen A."/>
            <person name="Leadbetter J.R."/>
            <person name="Paulsen I.T."/>
        </authorList>
    </citation>
    <scope>NUCLEOTIDE SEQUENCE [LARGE SCALE GENOMIC DNA]</scope>
    <source>
        <strain evidence="32">ATCC BAA-887 / DSM 12427 / ZAS-2</strain>
    </source>
</reference>
<evidence type="ECO:0000256" key="13">
    <source>
        <dbReference type="ARBA" id="ARBA00022723"/>
    </source>
</evidence>
<evidence type="ECO:0000256" key="19">
    <source>
        <dbReference type="ARBA" id="ARBA00031040"/>
    </source>
</evidence>
<dbReference type="KEGG" id="tpi:TREPR_0120"/>
<comment type="catalytic activity">
    <reaction evidence="1 21">
        <text>(6S)-5-methyl-5,6,7,8-tetrahydrofolate + L-homocysteine = (6S)-5,6,7,8-tetrahydrofolate + L-methionine</text>
        <dbReference type="Rhea" id="RHEA:11172"/>
        <dbReference type="ChEBI" id="CHEBI:18608"/>
        <dbReference type="ChEBI" id="CHEBI:57453"/>
        <dbReference type="ChEBI" id="CHEBI:57844"/>
        <dbReference type="ChEBI" id="CHEBI:58199"/>
        <dbReference type="EC" id="2.1.1.13"/>
    </reaction>
</comment>
<organism evidence="31 32">
    <name type="scientific">Treponema primitia (strain ATCC BAA-887 / DSM 12427 / ZAS-2)</name>
    <dbReference type="NCBI Taxonomy" id="545694"/>
    <lineage>
        <taxon>Bacteria</taxon>
        <taxon>Pseudomonadati</taxon>
        <taxon>Spirochaetota</taxon>
        <taxon>Spirochaetia</taxon>
        <taxon>Spirochaetales</taxon>
        <taxon>Treponemataceae</taxon>
        <taxon>Treponema</taxon>
    </lineage>
</organism>
<dbReference type="PROSITE" id="PS51332">
    <property type="entry name" value="B12_BINDING"/>
    <property type="match status" value="1"/>
</dbReference>
<comment type="cofactor">
    <cofactor evidence="2 21 24">
        <name>Zn(2+)</name>
        <dbReference type="ChEBI" id="CHEBI:29105"/>
    </cofactor>
</comment>
<keyword evidence="16 21" id="KW-0486">Methionine biosynthesis</keyword>
<dbReference type="Pfam" id="PF02310">
    <property type="entry name" value="B12-binding"/>
    <property type="match status" value="1"/>
</dbReference>
<comment type="function">
    <text evidence="18 21">Catalyzes the transfer of a methyl group from methyl-cobalamin to homocysteine, yielding enzyme-bound cob(I)alamin and methionine. Subsequently, remethylates the cofactor using methyltetrahydrofolate.</text>
</comment>
<evidence type="ECO:0000256" key="22">
    <source>
        <dbReference type="PIRSR" id="PIRSR000381-1"/>
    </source>
</evidence>
<evidence type="ECO:0000256" key="7">
    <source>
        <dbReference type="ARBA" id="ARBA00013998"/>
    </source>
</evidence>
<dbReference type="Pfam" id="PF02607">
    <property type="entry name" value="B12-binding_2"/>
    <property type="match status" value="1"/>
</dbReference>
<dbReference type="CDD" id="cd02069">
    <property type="entry name" value="methionine_synthase_B12_BD"/>
    <property type="match status" value="1"/>
</dbReference>
<evidence type="ECO:0000256" key="12">
    <source>
        <dbReference type="ARBA" id="ARBA00022691"/>
    </source>
</evidence>
<comment type="cofactor">
    <cofactor evidence="3 21 22">
        <name>methylcob(III)alamin</name>
        <dbReference type="ChEBI" id="CHEBI:28115"/>
    </cofactor>
</comment>
<feature type="binding site" evidence="22 24">
    <location>
        <position position="244"/>
    </location>
    <ligand>
        <name>Zn(2+)</name>
        <dbReference type="ChEBI" id="CHEBI:29105"/>
    </ligand>
</feature>
<dbReference type="PROSITE" id="PS50972">
    <property type="entry name" value="PTERIN_BINDING"/>
    <property type="match status" value="1"/>
</dbReference>
<dbReference type="Gene3D" id="1.10.1240.10">
    <property type="entry name" value="Methionine synthase domain"/>
    <property type="match status" value="1"/>
</dbReference>
<dbReference type="InterPro" id="IPR004223">
    <property type="entry name" value="VitB12-dep_Met_synth_activ_dom"/>
</dbReference>
<evidence type="ECO:0000256" key="10">
    <source>
        <dbReference type="ARBA" id="ARBA00022628"/>
    </source>
</evidence>
<feature type="domain" description="Pterin-binding" evidence="27">
    <location>
        <begin position="355"/>
        <end position="615"/>
    </location>
</feature>
<evidence type="ECO:0000256" key="14">
    <source>
        <dbReference type="ARBA" id="ARBA00022737"/>
    </source>
</evidence>
<evidence type="ECO:0000259" key="29">
    <source>
        <dbReference type="PROSITE" id="PS51332"/>
    </source>
</evidence>
<evidence type="ECO:0000256" key="15">
    <source>
        <dbReference type="ARBA" id="ARBA00022833"/>
    </source>
</evidence>
<dbReference type="eggNOG" id="COG1410">
    <property type="taxonomic scope" value="Bacteria"/>
</dbReference>
<evidence type="ECO:0000256" key="17">
    <source>
        <dbReference type="ARBA" id="ARBA00023285"/>
    </source>
</evidence>
<dbReference type="FunFam" id="3.20.20.330:FF:000001">
    <property type="entry name" value="Methionine synthase"/>
    <property type="match status" value="1"/>
</dbReference>
<dbReference type="PANTHER" id="PTHR45833:SF1">
    <property type="entry name" value="METHIONINE SYNTHASE"/>
    <property type="match status" value="1"/>
</dbReference>
<dbReference type="HOGENOM" id="CLU_004914_2_0_12"/>
<keyword evidence="14" id="KW-0677">Repeat</keyword>
<evidence type="ECO:0000259" key="28">
    <source>
        <dbReference type="PROSITE" id="PS50974"/>
    </source>
</evidence>
<evidence type="ECO:0000256" key="8">
    <source>
        <dbReference type="ARBA" id="ARBA00022603"/>
    </source>
</evidence>
<dbReference type="GO" id="GO:0008270">
    <property type="term" value="F:zinc ion binding"/>
    <property type="evidence" value="ECO:0007669"/>
    <property type="project" value="UniProtKB-UniRule"/>
</dbReference>
<dbReference type="InterPro" id="IPR036724">
    <property type="entry name" value="Cobalamin-bd_sf"/>
</dbReference>
<feature type="binding site" evidence="22 24">
    <location>
        <position position="307"/>
    </location>
    <ligand>
        <name>Zn(2+)</name>
        <dbReference type="ChEBI" id="CHEBI:29105"/>
    </ligand>
</feature>
<dbReference type="InterPro" id="IPR036594">
    <property type="entry name" value="Meth_synthase_dom"/>
</dbReference>
<dbReference type="InterPro" id="IPR050554">
    <property type="entry name" value="Met_Synthase/Corrinoid"/>
</dbReference>
<evidence type="ECO:0000256" key="23">
    <source>
        <dbReference type="PIRSR" id="PIRSR000381-2"/>
    </source>
</evidence>
<dbReference type="SUPFAM" id="SSF82282">
    <property type="entry name" value="Homocysteine S-methyltransferase"/>
    <property type="match status" value="1"/>
</dbReference>
<feature type="binding site" evidence="23">
    <location>
        <position position="949"/>
    </location>
    <ligand>
        <name>S-adenosyl-L-methionine</name>
        <dbReference type="ChEBI" id="CHEBI:59789"/>
    </ligand>
</feature>
<dbReference type="PROSITE" id="PS50974">
    <property type="entry name" value="ADOMET_ACTIVATION"/>
    <property type="match status" value="1"/>
</dbReference>
<keyword evidence="13 21" id="KW-0479">Metal-binding</keyword>
<evidence type="ECO:0000256" key="21">
    <source>
        <dbReference type="PIRNR" id="PIRNR000381"/>
    </source>
</evidence>
<keyword evidence="11 21" id="KW-0808">Transferase</keyword>
<feature type="domain" description="B12-binding" evidence="29">
    <location>
        <begin position="751"/>
        <end position="886"/>
    </location>
</feature>